<dbReference type="EMBL" id="BMZS01000008">
    <property type="protein sequence ID" value="GHD56161.1"/>
    <property type="molecule type" value="Genomic_DNA"/>
</dbReference>
<dbReference type="Proteomes" id="UP000630353">
    <property type="component" value="Unassembled WGS sequence"/>
</dbReference>
<dbReference type="InterPro" id="IPR036477">
    <property type="entry name" value="Formyl_transf_N_sf"/>
</dbReference>
<dbReference type="InterPro" id="IPR002376">
    <property type="entry name" value="Formyl_transf_N"/>
</dbReference>
<dbReference type="AlphaFoldDB" id="A0A918XU20"/>
<proteinExistence type="predicted"/>
<accession>A0A918XU20</accession>
<reference evidence="2" key="2">
    <citation type="submission" date="2020-09" db="EMBL/GenBank/DDBJ databases">
        <authorList>
            <person name="Sun Q."/>
            <person name="Kim S."/>
        </authorList>
    </citation>
    <scope>NUCLEOTIDE SEQUENCE</scope>
    <source>
        <strain evidence="2">KCTC 42651</strain>
    </source>
</reference>
<dbReference type="Pfam" id="PF00551">
    <property type="entry name" value="Formyl_trans_N"/>
    <property type="match status" value="1"/>
</dbReference>
<reference evidence="2" key="1">
    <citation type="journal article" date="2014" name="Int. J. Syst. Evol. Microbiol.">
        <title>Complete genome sequence of Corynebacterium casei LMG S-19264T (=DSM 44701T), isolated from a smear-ripened cheese.</title>
        <authorList>
            <consortium name="US DOE Joint Genome Institute (JGI-PGF)"/>
            <person name="Walter F."/>
            <person name="Albersmeier A."/>
            <person name="Kalinowski J."/>
            <person name="Ruckert C."/>
        </authorList>
    </citation>
    <scope>NUCLEOTIDE SEQUENCE</scope>
    <source>
        <strain evidence="2">KCTC 42651</strain>
    </source>
</reference>
<organism evidence="2 3">
    <name type="scientific">Thalassobaculum fulvum</name>
    <dbReference type="NCBI Taxonomy" id="1633335"/>
    <lineage>
        <taxon>Bacteria</taxon>
        <taxon>Pseudomonadati</taxon>
        <taxon>Pseudomonadota</taxon>
        <taxon>Alphaproteobacteria</taxon>
        <taxon>Rhodospirillales</taxon>
        <taxon>Thalassobaculaceae</taxon>
        <taxon>Thalassobaculum</taxon>
    </lineage>
</organism>
<gene>
    <name evidence="2" type="ORF">GCM10017083_35960</name>
</gene>
<dbReference type="Gene3D" id="3.40.50.170">
    <property type="entry name" value="Formyl transferase, N-terminal domain"/>
    <property type="match status" value="1"/>
</dbReference>
<dbReference type="SUPFAM" id="SSF53328">
    <property type="entry name" value="Formyltransferase"/>
    <property type="match status" value="1"/>
</dbReference>
<sequence>MARPILLLSDMVSGAALADMIEAADPGREVAVVTSRQALDGVFREAGPQRPVEARLIGFFTGVLVPRRYLAALRPAPMNFHPGTPDYPGKHALAFALHDRAPEFGVTAHVMVPRVDSGPIVAVSRFAVPAGSPEAWLRYRTFRSGFALFRRLLPALLGPDDPPVLPDAGWSDRDCSERAFQDLKASAG</sequence>
<keyword evidence="3" id="KW-1185">Reference proteome</keyword>
<evidence type="ECO:0000259" key="1">
    <source>
        <dbReference type="Pfam" id="PF00551"/>
    </source>
</evidence>
<evidence type="ECO:0000313" key="2">
    <source>
        <dbReference type="EMBL" id="GHD56161.1"/>
    </source>
</evidence>
<evidence type="ECO:0000313" key="3">
    <source>
        <dbReference type="Proteomes" id="UP000630353"/>
    </source>
</evidence>
<dbReference type="RefSeq" id="WP_189992155.1">
    <property type="nucleotide sequence ID" value="NZ_BMZS01000008.1"/>
</dbReference>
<feature type="domain" description="Formyl transferase N-terminal" evidence="1">
    <location>
        <begin position="63"/>
        <end position="130"/>
    </location>
</feature>
<protein>
    <recommendedName>
        <fullName evidence="1">Formyl transferase N-terminal domain-containing protein</fullName>
    </recommendedName>
</protein>
<name>A0A918XU20_9PROT</name>
<comment type="caution">
    <text evidence="2">The sequence shown here is derived from an EMBL/GenBank/DDBJ whole genome shotgun (WGS) entry which is preliminary data.</text>
</comment>